<feature type="domain" description="HTH gntR-type" evidence="4">
    <location>
        <begin position="5"/>
        <end position="71"/>
    </location>
</feature>
<dbReference type="OrthoDB" id="9028214at2"/>
<sequence>MSISSNLSQEAHRRIIAMIFEGALKSGDALQEAPLGERLGMSRTPVREAIKRIESEGLAETSGRFTRVRHMRRSEFEEIFFLRLQLEPFAARAAVRLPPAQVDAMEGRIRHLMAAGPELDGSHFQTDNEFHDMMLHPLGNRTLSAVVASLRRRTCVFDHTQVPDRFLQGCDEHLAILDAVRSGNADAVAAGMARHLENARDAVLDRLDRISAETAP</sequence>
<accession>A0A1V0GX93</accession>
<reference evidence="5" key="3">
    <citation type="submission" date="2017-12" db="EMBL/GenBank/DDBJ databases">
        <title>FDA dAtabase for Regulatory Grade micrObial Sequences (FDA-ARGOS): Supporting development and validation of Infectious Disease Dx tests.</title>
        <authorList>
            <person name="Campos J."/>
            <person name="Goldberg B."/>
            <person name="Tallon L."/>
            <person name="Sadzewicz L."/>
            <person name="Sengamalay N."/>
            <person name="Ott S."/>
            <person name="Godinez A."/>
            <person name="Nagaraj S."/>
            <person name="Vyas G."/>
            <person name="Aluvathingal J."/>
            <person name="Nadendla S."/>
            <person name="Geyer C."/>
            <person name="Nandy P."/>
            <person name="Hobson J."/>
            <person name="Sichtig H."/>
        </authorList>
    </citation>
    <scope>NUCLEOTIDE SEQUENCE</scope>
    <source>
        <strain evidence="5">FDAARGOS_252</strain>
    </source>
</reference>
<dbReference type="eggNOG" id="COG1802">
    <property type="taxonomic scope" value="Bacteria"/>
</dbReference>
<keyword evidence="9" id="KW-1185">Reference proteome</keyword>
<evidence type="ECO:0000256" key="3">
    <source>
        <dbReference type="ARBA" id="ARBA00023163"/>
    </source>
</evidence>
<dbReference type="EMBL" id="CP044081">
    <property type="protein sequence ID" value="QEU08469.1"/>
    <property type="molecule type" value="Genomic_DNA"/>
</dbReference>
<dbReference type="STRING" id="147645.A6J80_19690"/>
<keyword evidence="3" id="KW-0804">Transcription</keyword>
<dbReference type="InterPro" id="IPR011711">
    <property type="entry name" value="GntR_C"/>
</dbReference>
<evidence type="ECO:0000256" key="2">
    <source>
        <dbReference type="ARBA" id="ARBA00023125"/>
    </source>
</evidence>
<dbReference type="Proteomes" id="UP000272010">
    <property type="component" value="Chromosome"/>
</dbReference>
<dbReference type="InterPro" id="IPR036390">
    <property type="entry name" value="WH_DNA-bd_sf"/>
</dbReference>
<dbReference type="GO" id="GO:0003677">
    <property type="term" value="F:DNA binding"/>
    <property type="evidence" value="ECO:0007669"/>
    <property type="project" value="UniProtKB-KW"/>
</dbReference>
<reference evidence="7" key="4">
    <citation type="journal article" date="2018" name="Front. Microbiol.">
        <title>Genome Structure of the Opportunistic Pathogen Paracoccus yeei (Alphaproteobacteria) and Identification of Putative Virulence Factors.</title>
        <authorList>
            <person name="Lasek R."/>
            <person name="Szuplewska M."/>
            <person name="Mitura M."/>
            <person name="Decewicz P."/>
            <person name="Chmielowska C."/>
            <person name="Pawlot A."/>
            <person name="Sentkowska D."/>
            <person name="Czarnecki J."/>
            <person name="Bartosik D."/>
        </authorList>
    </citation>
    <scope>NUCLEOTIDE SEQUENCE</scope>
    <source>
        <strain evidence="7">CCUG 32053</strain>
    </source>
</reference>
<evidence type="ECO:0000313" key="10">
    <source>
        <dbReference type="Proteomes" id="UP000229314"/>
    </source>
</evidence>
<reference evidence="9" key="1">
    <citation type="submission" date="2017-03" db="EMBL/GenBank/DDBJ databases">
        <title>FDA dAtabase for Regulatory Grade micrObial Sequences (FDA-ARGOS): Supporting development and validation of Infectious Disease Dx tests.</title>
        <authorList>
            <person name="Minogue T."/>
            <person name="Wolcott M."/>
            <person name="Wasieloski L."/>
            <person name="Aguilar W."/>
            <person name="Moore D."/>
            <person name="Tallon L."/>
            <person name="Sadzewicz L."/>
            <person name="Sengamalay N."/>
            <person name="Ott S."/>
            <person name="Godinez A."/>
            <person name="Nagaraj S."/>
            <person name="Nadendla S."/>
            <person name="Geyer C."/>
            <person name="Sichtig H."/>
        </authorList>
    </citation>
    <scope>NUCLEOTIDE SEQUENCE [LARGE SCALE GENOMIC DNA]</scope>
    <source>
        <strain evidence="9">FDAARGOS_252</strain>
    </source>
</reference>
<dbReference type="EMBL" id="CP024422">
    <property type="protein sequence ID" value="ATQ56856.1"/>
    <property type="molecule type" value="Genomic_DNA"/>
</dbReference>
<proteinExistence type="predicted"/>
<evidence type="ECO:0000313" key="9">
    <source>
        <dbReference type="Proteomes" id="UP000191257"/>
    </source>
</evidence>
<dbReference type="AlphaFoldDB" id="A0A1V0GX93"/>
<dbReference type="InterPro" id="IPR036388">
    <property type="entry name" value="WH-like_DNA-bd_sf"/>
</dbReference>
<dbReference type="GO" id="GO:0003700">
    <property type="term" value="F:DNA-binding transcription factor activity"/>
    <property type="evidence" value="ECO:0007669"/>
    <property type="project" value="InterPro"/>
</dbReference>
<dbReference type="Proteomes" id="UP000229314">
    <property type="component" value="Chromosome"/>
</dbReference>
<dbReference type="PROSITE" id="PS50949">
    <property type="entry name" value="HTH_GNTR"/>
    <property type="match status" value="1"/>
</dbReference>
<dbReference type="PANTHER" id="PTHR43537:SF24">
    <property type="entry name" value="GLUCONATE OPERON TRANSCRIPTIONAL REPRESSOR"/>
    <property type="match status" value="1"/>
</dbReference>
<keyword evidence="2" id="KW-0238">DNA-binding</keyword>
<dbReference type="Gene3D" id="1.20.120.530">
    <property type="entry name" value="GntR ligand-binding domain-like"/>
    <property type="match status" value="1"/>
</dbReference>
<reference evidence="8 12" key="6">
    <citation type="submission" date="2019-09" db="EMBL/GenBank/DDBJ databases">
        <title>FDA dAtabase for Regulatory Grade micrObial Sequences (FDA-ARGOS): Supporting development and validation of Infectious Disease Dx tests.</title>
        <authorList>
            <person name="Sciortino C."/>
            <person name="Tallon L."/>
            <person name="Sadzewicz L."/>
            <person name="Vavikolanu K."/>
            <person name="Mehta A."/>
            <person name="Aluvathingal J."/>
            <person name="Nadendla S."/>
            <person name="Nandy P."/>
            <person name="Geyer C."/>
            <person name="Yan Y."/>
            <person name="Sichtig H."/>
        </authorList>
    </citation>
    <scope>NUCLEOTIDE SEQUENCE [LARGE SCALE GENOMIC DNA]</scope>
    <source>
        <strain evidence="8 12">FDAARGOS_643</strain>
    </source>
</reference>
<evidence type="ECO:0000313" key="11">
    <source>
        <dbReference type="Proteomes" id="UP000272010"/>
    </source>
</evidence>
<dbReference type="SUPFAM" id="SSF46785">
    <property type="entry name" value="Winged helix' DNA-binding domain"/>
    <property type="match status" value="1"/>
</dbReference>
<dbReference type="EMBL" id="CP020442">
    <property type="protein sequence ID" value="ARC38289.1"/>
    <property type="molecule type" value="Genomic_DNA"/>
</dbReference>
<evidence type="ECO:0000313" key="8">
    <source>
        <dbReference type="EMBL" id="QEU08469.1"/>
    </source>
</evidence>
<dbReference type="KEGG" id="pye:A6J80_19690"/>
<gene>
    <name evidence="5" type="ORF">A6J80_19690</name>
    <name evidence="8" type="ORF">FOB51_10905</name>
    <name evidence="7" type="ORF">PY32053_01042</name>
    <name evidence="6" type="ORF">PYTT13_14340</name>
</gene>
<organism evidence="5 9">
    <name type="scientific">Paracoccus yeei</name>
    <dbReference type="NCBI Taxonomy" id="147645"/>
    <lineage>
        <taxon>Bacteria</taxon>
        <taxon>Pseudomonadati</taxon>
        <taxon>Pseudomonadota</taxon>
        <taxon>Alphaproteobacteria</taxon>
        <taxon>Rhodobacterales</taxon>
        <taxon>Paracoccaceae</taxon>
        <taxon>Paracoccus</taxon>
    </lineage>
</organism>
<dbReference type="SMART" id="SM00345">
    <property type="entry name" value="HTH_GNTR"/>
    <property type="match status" value="1"/>
</dbReference>
<name>A0A1V0GX93_9RHOB</name>
<dbReference type="GeneID" id="78898826"/>
<reference evidence="6 10" key="2">
    <citation type="submission" date="2017-10" db="EMBL/GenBank/DDBJ databases">
        <title>Complete genome sequence of Paracoccus yeei TT13 isolated from human skin.</title>
        <authorList>
            <person name="Lee K."/>
            <person name="Lim J.Y."/>
            <person name="Hwang I."/>
        </authorList>
    </citation>
    <scope>NUCLEOTIDE SEQUENCE [LARGE SCALE GENOMIC DNA]</scope>
    <source>
        <strain evidence="6 10">TT13</strain>
    </source>
</reference>
<keyword evidence="1" id="KW-0805">Transcription regulation</keyword>
<dbReference type="SMART" id="SM00895">
    <property type="entry name" value="FCD"/>
    <property type="match status" value="1"/>
</dbReference>
<evidence type="ECO:0000259" key="4">
    <source>
        <dbReference type="PROSITE" id="PS50949"/>
    </source>
</evidence>
<dbReference type="SUPFAM" id="SSF48008">
    <property type="entry name" value="GntR ligand-binding domain-like"/>
    <property type="match status" value="1"/>
</dbReference>
<reference evidence="11" key="5">
    <citation type="submission" date="2018-07" db="EMBL/GenBank/DDBJ databases">
        <title>Genome Structure of the Opportunistic Pathogen Paracoccus yeei (Alphaproteobacteria) and Identification of Putative Virulence Factors.</title>
        <authorList>
            <person name="Lasek R."/>
            <person name="Szuplewska M."/>
            <person name="Mitura M."/>
            <person name="Decewicz P."/>
            <person name="Chmielowska C."/>
            <person name="Pawlot A."/>
            <person name="Sentkowska D."/>
            <person name="Czarnecki J."/>
            <person name="Bartosik D."/>
        </authorList>
    </citation>
    <scope>NUCLEOTIDE SEQUENCE [LARGE SCALE GENOMIC DNA]</scope>
    <source>
        <strain evidence="11">CCUG 32053</strain>
    </source>
</reference>
<dbReference type="Proteomes" id="UP000324507">
    <property type="component" value="Chromosome"/>
</dbReference>
<dbReference type="EMBL" id="CP031078">
    <property type="protein sequence ID" value="AYF00700.1"/>
    <property type="molecule type" value="Genomic_DNA"/>
</dbReference>
<dbReference type="InterPro" id="IPR000524">
    <property type="entry name" value="Tscrpt_reg_HTH_GntR"/>
</dbReference>
<evidence type="ECO:0000313" key="12">
    <source>
        <dbReference type="Proteomes" id="UP000324507"/>
    </source>
</evidence>
<dbReference type="Pfam" id="PF07729">
    <property type="entry name" value="FCD"/>
    <property type="match status" value="1"/>
</dbReference>
<dbReference type="Gene3D" id="1.10.10.10">
    <property type="entry name" value="Winged helix-like DNA-binding domain superfamily/Winged helix DNA-binding domain"/>
    <property type="match status" value="1"/>
</dbReference>
<dbReference type="Pfam" id="PF00392">
    <property type="entry name" value="GntR"/>
    <property type="match status" value="1"/>
</dbReference>
<evidence type="ECO:0000313" key="5">
    <source>
        <dbReference type="EMBL" id="ARC38289.1"/>
    </source>
</evidence>
<dbReference type="PANTHER" id="PTHR43537">
    <property type="entry name" value="TRANSCRIPTIONAL REGULATOR, GNTR FAMILY"/>
    <property type="match status" value="1"/>
</dbReference>
<evidence type="ECO:0000313" key="6">
    <source>
        <dbReference type="EMBL" id="ATQ56856.1"/>
    </source>
</evidence>
<protein>
    <submittedName>
        <fullName evidence="5">GntR family transcriptional regulator</fullName>
    </submittedName>
</protein>
<evidence type="ECO:0000256" key="1">
    <source>
        <dbReference type="ARBA" id="ARBA00023015"/>
    </source>
</evidence>
<evidence type="ECO:0000313" key="7">
    <source>
        <dbReference type="EMBL" id="AYF00700.1"/>
    </source>
</evidence>
<dbReference type="RefSeq" id="WP_028718655.1">
    <property type="nucleotide sequence ID" value="NZ_CAJGAB010000014.1"/>
</dbReference>
<dbReference type="InterPro" id="IPR008920">
    <property type="entry name" value="TF_FadR/GntR_C"/>
</dbReference>
<dbReference type="Proteomes" id="UP000191257">
    <property type="component" value="Chromosome"/>
</dbReference>